<protein>
    <submittedName>
        <fullName evidence="1">Uncharacterized protein</fullName>
    </submittedName>
</protein>
<organism evidence="1 2">
    <name type="scientific">Effrenium voratum</name>
    <dbReference type="NCBI Taxonomy" id="2562239"/>
    <lineage>
        <taxon>Eukaryota</taxon>
        <taxon>Sar</taxon>
        <taxon>Alveolata</taxon>
        <taxon>Dinophyceae</taxon>
        <taxon>Suessiales</taxon>
        <taxon>Symbiodiniaceae</taxon>
        <taxon>Effrenium</taxon>
    </lineage>
</organism>
<accession>A0AA36JF70</accession>
<dbReference type="EMBL" id="CAUJNA010003516">
    <property type="protein sequence ID" value="CAJ1403951.1"/>
    <property type="molecule type" value="Genomic_DNA"/>
</dbReference>
<keyword evidence="2" id="KW-1185">Reference proteome</keyword>
<gene>
    <name evidence="1" type="ORF">EVOR1521_LOCUS26505</name>
</gene>
<dbReference type="AlphaFoldDB" id="A0AA36JF70"/>
<sequence>MSSTRGRRVADLLGKEQYEFGDISREIARRAKEAEIDEEDLKLLLRAVLALGAGLTPVAHLLPIQVLLNLYGSSLELELSQRLLSRLTASMAKELDRRAKEAMLGKGNEDYVLGDLTRAQMQRSIKELTGKAGGAGFGTAPRV</sequence>
<dbReference type="Proteomes" id="UP001178507">
    <property type="component" value="Unassembled WGS sequence"/>
</dbReference>
<name>A0AA36JF70_9DINO</name>
<evidence type="ECO:0000313" key="1">
    <source>
        <dbReference type="EMBL" id="CAJ1403951.1"/>
    </source>
</evidence>
<reference evidence="1" key="1">
    <citation type="submission" date="2023-08" db="EMBL/GenBank/DDBJ databases">
        <authorList>
            <person name="Chen Y."/>
            <person name="Shah S."/>
            <person name="Dougan E. K."/>
            <person name="Thang M."/>
            <person name="Chan C."/>
        </authorList>
    </citation>
    <scope>NUCLEOTIDE SEQUENCE</scope>
</reference>
<comment type="caution">
    <text evidence="1">The sequence shown here is derived from an EMBL/GenBank/DDBJ whole genome shotgun (WGS) entry which is preliminary data.</text>
</comment>
<evidence type="ECO:0000313" key="2">
    <source>
        <dbReference type="Proteomes" id="UP001178507"/>
    </source>
</evidence>
<proteinExistence type="predicted"/>